<dbReference type="InterPro" id="IPR020806">
    <property type="entry name" value="PKS_PP-bd"/>
</dbReference>
<name>A0ABV5YUA9_9ACTN</name>
<evidence type="ECO:0000256" key="1">
    <source>
        <dbReference type="ARBA" id="ARBA00022450"/>
    </source>
</evidence>
<dbReference type="PROSITE" id="PS00012">
    <property type="entry name" value="PHOSPHOPANTETHEINE"/>
    <property type="match status" value="1"/>
</dbReference>
<evidence type="ECO:0000256" key="3">
    <source>
        <dbReference type="SAM" id="MobiDB-lite"/>
    </source>
</evidence>
<dbReference type="Pfam" id="PF00550">
    <property type="entry name" value="PP-binding"/>
    <property type="match status" value="1"/>
</dbReference>
<keyword evidence="2" id="KW-0597">Phosphoprotein</keyword>
<keyword evidence="6" id="KW-1185">Reference proteome</keyword>
<comment type="caution">
    <text evidence="5">The sequence shown here is derived from an EMBL/GenBank/DDBJ whole genome shotgun (WGS) entry which is preliminary data.</text>
</comment>
<dbReference type="EMBL" id="JBHLZP010000548">
    <property type="protein sequence ID" value="MFB9838633.1"/>
    <property type="molecule type" value="Genomic_DNA"/>
</dbReference>
<dbReference type="InterPro" id="IPR009081">
    <property type="entry name" value="PP-bd_ACP"/>
</dbReference>
<feature type="region of interest" description="Disordered" evidence="3">
    <location>
        <begin position="128"/>
        <end position="147"/>
    </location>
</feature>
<dbReference type="Proteomes" id="UP001589627">
    <property type="component" value="Unassembled WGS sequence"/>
</dbReference>
<dbReference type="InterPro" id="IPR006162">
    <property type="entry name" value="Ppantetheine_attach_site"/>
</dbReference>
<dbReference type="InterPro" id="IPR036736">
    <property type="entry name" value="ACP-like_sf"/>
</dbReference>
<dbReference type="PANTHER" id="PTHR45527">
    <property type="entry name" value="NONRIBOSOMAL PEPTIDE SYNTHETASE"/>
    <property type="match status" value="1"/>
</dbReference>
<dbReference type="SMART" id="SM00823">
    <property type="entry name" value="PKS_PP"/>
    <property type="match status" value="1"/>
</dbReference>
<evidence type="ECO:0000259" key="4">
    <source>
        <dbReference type="PROSITE" id="PS50075"/>
    </source>
</evidence>
<gene>
    <name evidence="5" type="ORF">ACFFNX_41445</name>
</gene>
<evidence type="ECO:0000256" key="2">
    <source>
        <dbReference type="ARBA" id="ARBA00022553"/>
    </source>
</evidence>
<proteinExistence type="predicted"/>
<evidence type="ECO:0000313" key="6">
    <source>
        <dbReference type="Proteomes" id="UP001589627"/>
    </source>
</evidence>
<dbReference type="Gene3D" id="3.40.366.10">
    <property type="entry name" value="Malonyl-Coenzyme A Acyl Carrier Protein, domain 2"/>
    <property type="match status" value="1"/>
</dbReference>
<evidence type="ECO:0000313" key="5">
    <source>
        <dbReference type="EMBL" id="MFB9838633.1"/>
    </source>
</evidence>
<dbReference type="Gene3D" id="3.40.50.1820">
    <property type="entry name" value="alpha/beta hydrolase"/>
    <property type="match status" value="1"/>
</dbReference>
<feature type="non-terminal residue" evidence="5">
    <location>
        <position position="1"/>
    </location>
</feature>
<reference evidence="5 6" key="1">
    <citation type="submission" date="2024-09" db="EMBL/GenBank/DDBJ databases">
        <authorList>
            <person name="Sun Q."/>
            <person name="Mori K."/>
        </authorList>
    </citation>
    <scope>NUCLEOTIDE SEQUENCE [LARGE SCALE GENOMIC DNA]</scope>
    <source>
        <strain evidence="5 6">TBRC 0563</strain>
    </source>
</reference>
<sequence>RLVRAIGPREPAIPFVPSSAPVTDPAYWAASAGEERDEALAGLLAGPGRILVEIGTGTRLADLARRRPEETGRHLLLSTPGERSLFFALGHLWLAGAPVSSAAVHEGRRPDRVPLPTYPFERRRYLVEPAGPQPERLPDPPGRPADRPVGPVTPELIAGLFAEILDLPEVEPDESFFDLGGDSLIAARLLARAREIFPVDLATRAMFEAPTPAELAALIGERMADDPPAAGRAP</sequence>
<dbReference type="RefSeq" id="WP_378211670.1">
    <property type="nucleotide sequence ID" value="NZ_JBHLZP010000548.1"/>
</dbReference>
<dbReference type="InterPro" id="IPR001227">
    <property type="entry name" value="Ac_transferase_dom_sf"/>
</dbReference>
<dbReference type="SUPFAM" id="SSF47336">
    <property type="entry name" value="ACP-like"/>
    <property type="match status" value="1"/>
</dbReference>
<dbReference type="PANTHER" id="PTHR45527:SF1">
    <property type="entry name" value="FATTY ACID SYNTHASE"/>
    <property type="match status" value="1"/>
</dbReference>
<feature type="domain" description="Carrier" evidence="4">
    <location>
        <begin position="148"/>
        <end position="223"/>
    </location>
</feature>
<accession>A0ABV5YUA9</accession>
<keyword evidence="1" id="KW-0596">Phosphopantetheine</keyword>
<dbReference type="Gene3D" id="3.30.70.3290">
    <property type="match status" value="1"/>
</dbReference>
<protein>
    <submittedName>
        <fullName evidence="5">Phosphopantetheine-binding protein</fullName>
    </submittedName>
</protein>
<organism evidence="5 6">
    <name type="scientific">Actinoallomurus acaciae</name>
    <dbReference type="NCBI Taxonomy" id="502577"/>
    <lineage>
        <taxon>Bacteria</taxon>
        <taxon>Bacillati</taxon>
        <taxon>Actinomycetota</taxon>
        <taxon>Actinomycetes</taxon>
        <taxon>Streptosporangiales</taxon>
        <taxon>Thermomonosporaceae</taxon>
        <taxon>Actinoallomurus</taxon>
    </lineage>
</organism>
<dbReference type="PROSITE" id="PS50075">
    <property type="entry name" value="CARRIER"/>
    <property type="match status" value="1"/>
</dbReference>
<dbReference type="InterPro" id="IPR029058">
    <property type="entry name" value="AB_hydrolase_fold"/>
</dbReference>